<keyword evidence="9" id="KW-1133">Transmembrane helix</keyword>
<comment type="pathway">
    <text evidence="1 9">Bacterial outer membrane biogenesis; LPS core biosynthesis.</text>
</comment>
<evidence type="ECO:0000256" key="9">
    <source>
        <dbReference type="RuleBase" id="RU365103"/>
    </source>
</evidence>
<protein>
    <recommendedName>
        <fullName evidence="3 9">3-deoxy-D-manno-octulosonic acid transferase</fullName>
        <shortName evidence="9">Kdo transferase</shortName>
        <ecNumber evidence="2 9">2.4.99.12</ecNumber>
    </recommendedName>
    <alternativeName>
        <fullName evidence="5 9">Lipid IV(A) 3-deoxy-D-manno-octulosonic acid transferase</fullName>
    </alternativeName>
</protein>
<comment type="subcellular location">
    <subcellularLocation>
        <location evidence="9">Cell membrane</location>
    </subcellularLocation>
</comment>
<evidence type="ECO:0000313" key="12">
    <source>
        <dbReference type="Proteomes" id="UP000001029"/>
    </source>
</evidence>
<dbReference type="Pfam" id="PF04413">
    <property type="entry name" value="Glycos_transf_N"/>
    <property type="match status" value="1"/>
</dbReference>
<dbReference type="OrthoDB" id="9789797at2"/>
<keyword evidence="12" id="KW-1185">Reference proteome</keyword>
<dbReference type="PANTHER" id="PTHR42755:SF1">
    <property type="entry name" value="3-DEOXY-D-MANNO-OCTULOSONIC ACID TRANSFERASE, MITOCHONDRIAL-RELATED"/>
    <property type="match status" value="1"/>
</dbReference>
<dbReference type="EC" id="2.4.99.12" evidence="2 9"/>
<evidence type="ECO:0000313" key="11">
    <source>
        <dbReference type="EMBL" id="ACC98108.1"/>
    </source>
</evidence>
<feature type="active site" description="Proton acceptor" evidence="7">
    <location>
        <position position="66"/>
    </location>
</feature>
<evidence type="ECO:0000256" key="1">
    <source>
        <dbReference type="ARBA" id="ARBA00004713"/>
    </source>
</evidence>
<evidence type="ECO:0000256" key="3">
    <source>
        <dbReference type="ARBA" id="ARBA00019077"/>
    </source>
</evidence>
<feature type="transmembrane region" description="Helical" evidence="9">
    <location>
        <begin position="169"/>
        <end position="186"/>
    </location>
</feature>
<dbReference type="InterPro" id="IPR039901">
    <property type="entry name" value="Kdotransferase"/>
</dbReference>
<dbReference type="GO" id="GO:0009245">
    <property type="term" value="P:lipid A biosynthetic process"/>
    <property type="evidence" value="ECO:0007669"/>
    <property type="project" value="TreeGrafter"/>
</dbReference>
<evidence type="ECO:0000256" key="6">
    <source>
        <dbReference type="ARBA" id="ARBA00049183"/>
    </source>
</evidence>
<evidence type="ECO:0000256" key="8">
    <source>
        <dbReference type="PIRSR" id="PIRSR639901-2"/>
    </source>
</evidence>
<comment type="similarity">
    <text evidence="9">Belongs to the glycosyltransferase group 1 family.</text>
</comment>
<feature type="transmembrane region" description="Helical" evidence="9">
    <location>
        <begin position="6"/>
        <end position="26"/>
    </location>
</feature>
<dbReference type="PANTHER" id="PTHR42755">
    <property type="entry name" value="3-DEOXY-MANNO-OCTULOSONATE CYTIDYLYLTRANSFERASE"/>
    <property type="match status" value="1"/>
</dbReference>
<comment type="function">
    <text evidence="9">Involved in lipopolysaccharide (LPS) biosynthesis. Catalyzes the transfer of 3-deoxy-D-manno-octulosonate (Kdo) residue(s) from CMP-Kdo to lipid IV(A), the tetraacyldisaccharide-1,4'-bisphosphate precursor of lipid A.</text>
</comment>
<keyword evidence="9" id="KW-1003">Cell membrane</keyword>
<dbReference type="InterPro" id="IPR007507">
    <property type="entry name" value="Glycos_transf_N"/>
</dbReference>
<evidence type="ECO:0000256" key="4">
    <source>
        <dbReference type="ARBA" id="ARBA00022679"/>
    </source>
</evidence>
<keyword evidence="9" id="KW-0472">Membrane</keyword>
<dbReference type="Proteomes" id="UP000001029">
    <property type="component" value="Chromosome"/>
</dbReference>
<comment type="caution">
    <text evidence="9">Lacks conserved residue(s) required for the propagation of feature annotation.</text>
</comment>
<feature type="site" description="Transition state stabilizer" evidence="8">
    <location>
        <position position="134"/>
    </location>
</feature>
<dbReference type="EMBL" id="CP001055">
    <property type="protein sequence ID" value="ACC98108.1"/>
    <property type="molecule type" value="Genomic_DNA"/>
</dbReference>
<dbReference type="HOGENOM" id="CLU_036146_2_0_0"/>
<evidence type="ECO:0000256" key="7">
    <source>
        <dbReference type="PIRSR" id="PIRSR639901-1"/>
    </source>
</evidence>
<dbReference type="Gene3D" id="3.40.50.2000">
    <property type="entry name" value="Glycogen Phosphorylase B"/>
    <property type="match status" value="1"/>
</dbReference>
<sequence>MGYFLLFIINCLSPIGALAVLIFFFLSPRRKLLKKLKEELRERFVLYPYTELLTNPIWIHCASVGEVNSMAGLIPQLKDLYQKPVLVTTNTWAGRTAAFKNPHVDNALLLPFDFYPFTRKFVRLVKPHRMFIVEGETWPNNIMACINNGVPVCIINGRMSERSAKKYRLLYSLFSLIFKNVSFAALQSEEIKQRYLSLGLRAETAFVPGNVKYDSLKTNPPRTEEVKDLFKKLGWEGKTVLVCGSTHIEEESMLMACAKQLYKENIRIVIAPRHLERKSAIIQDLNRNKVSSTISSHPLNIKDPEILFADSMGWLTSFYNAGDIAFVGGTIAKKGGHNLLEPAILAKPVIFGPYVYNTPDTAEELIKNNGGISVNKNNFAEVITGLSKDKQKISGMSAAAKKTAVSFQGATGKIMELIKKYEQ</sequence>
<dbReference type="RefSeq" id="WP_012414723.1">
    <property type="nucleotide sequence ID" value="NC_010644.1"/>
</dbReference>
<keyword evidence="9" id="KW-0812">Transmembrane</keyword>
<keyword evidence="4 9" id="KW-0808">Transferase</keyword>
<evidence type="ECO:0000256" key="5">
    <source>
        <dbReference type="ARBA" id="ARBA00031445"/>
    </source>
</evidence>
<dbReference type="GO" id="GO:0009244">
    <property type="term" value="P:lipopolysaccharide core region biosynthetic process"/>
    <property type="evidence" value="ECO:0007669"/>
    <property type="project" value="UniProtKB-UniRule"/>
</dbReference>
<proteinExistence type="inferred from homology"/>
<dbReference type="STRING" id="445932.Emin_0553"/>
<gene>
    <name evidence="11" type="ordered locus">Emin_0553</name>
</gene>
<dbReference type="CAZy" id="GT30">
    <property type="family name" value="Glycosyltransferase Family 30"/>
</dbReference>
<dbReference type="KEGG" id="emi:Emin_0553"/>
<dbReference type="InterPro" id="IPR038107">
    <property type="entry name" value="Glycos_transf_N_sf"/>
</dbReference>
<evidence type="ECO:0000259" key="10">
    <source>
        <dbReference type="Pfam" id="PF04413"/>
    </source>
</evidence>
<name>B2KCI7_ELUMP</name>
<evidence type="ECO:0000256" key="2">
    <source>
        <dbReference type="ARBA" id="ARBA00012621"/>
    </source>
</evidence>
<keyword evidence="9" id="KW-0448">Lipopolysaccharide biosynthesis</keyword>
<accession>B2KCI7</accession>
<comment type="catalytic activity">
    <reaction evidence="6 9">
        <text>lipid IVA (E. coli) + CMP-3-deoxy-beta-D-manno-octulosonate = alpha-Kdo-(2-&gt;6)-lipid IVA (E. coli) + CMP + H(+)</text>
        <dbReference type="Rhea" id="RHEA:28066"/>
        <dbReference type="ChEBI" id="CHEBI:15378"/>
        <dbReference type="ChEBI" id="CHEBI:58603"/>
        <dbReference type="ChEBI" id="CHEBI:60364"/>
        <dbReference type="ChEBI" id="CHEBI:60377"/>
        <dbReference type="ChEBI" id="CHEBI:85987"/>
        <dbReference type="EC" id="2.4.99.12"/>
    </reaction>
</comment>
<dbReference type="Gene3D" id="3.40.50.11720">
    <property type="entry name" value="3-Deoxy-D-manno-octulosonic-acid transferase, N-terminal domain"/>
    <property type="match status" value="1"/>
</dbReference>
<dbReference type="AlphaFoldDB" id="B2KCI7"/>
<organism evidence="11 12">
    <name type="scientific">Elusimicrobium minutum (strain Pei191)</name>
    <dbReference type="NCBI Taxonomy" id="445932"/>
    <lineage>
        <taxon>Bacteria</taxon>
        <taxon>Pseudomonadati</taxon>
        <taxon>Elusimicrobiota</taxon>
        <taxon>Elusimicrobia</taxon>
        <taxon>Elusimicrobiales</taxon>
        <taxon>Elusimicrobiaceae</taxon>
        <taxon>Elusimicrobium</taxon>
    </lineage>
</organism>
<dbReference type="SUPFAM" id="SSF53756">
    <property type="entry name" value="UDP-Glycosyltransferase/glycogen phosphorylase"/>
    <property type="match status" value="1"/>
</dbReference>
<feature type="domain" description="3-deoxy-D-manno-octulosonic-acid transferase N-terminal" evidence="10">
    <location>
        <begin position="39"/>
        <end position="214"/>
    </location>
</feature>
<dbReference type="UniPathway" id="UPA00958"/>
<reference evidence="11 12" key="1">
    <citation type="journal article" date="2009" name="Appl. Environ. Microbiol.">
        <title>Genomic analysis of 'Elusimicrobium minutum,' the first cultivated representative of the phylum 'Elusimicrobia' (formerly termite group 1).</title>
        <authorList>
            <person name="Herlemann D.P.R."/>
            <person name="Geissinger O."/>
            <person name="Ikeda-Ohtsubo W."/>
            <person name="Kunin V."/>
            <person name="Sun H."/>
            <person name="Lapidus A."/>
            <person name="Hugenholtz P."/>
            <person name="Brune A."/>
        </authorList>
    </citation>
    <scope>NUCLEOTIDE SEQUENCE [LARGE SCALE GENOMIC DNA]</scope>
    <source>
        <strain evidence="11 12">Pei191</strain>
    </source>
</reference>
<dbReference type="GO" id="GO:0005886">
    <property type="term" value="C:plasma membrane"/>
    <property type="evidence" value="ECO:0007669"/>
    <property type="project" value="UniProtKB-SubCell"/>
</dbReference>
<feature type="site" description="Transition state stabilizer" evidence="8">
    <location>
        <position position="212"/>
    </location>
</feature>
<dbReference type="GO" id="GO:0043842">
    <property type="term" value="F:Kdo transferase activity"/>
    <property type="evidence" value="ECO:0007669"/>
    <property type="project" value="UniProtKB-EC"/>
</dbReference>